<protein>
    <recommendedName>
        <fullName evidence="5">Endoplasmic reticulum transmembrane protein</fullName>
    </recommendedName>
</protein>
<evidence type="ECO:0000259" key="6">
    <source>
        <dbReference type="Pfam" id="PF05529"/>
    </source>
</evidence>
<dbReference type="GeneID" id="80926200"/>
<dbReference type="RefSeq" id="XP_056084209.1">
    <property type="nucleotide sequence ID" value="XM_056230275.1"/>
</dbReference>
<dbReference type="GO" id="GO:0006888">
    <property type="term" value="P:endoplasmic reticulum to Golgi vesicle-mediated transport"/>
    <property type="evidence" value="ECO:0007669"/>
    <property type="project" value="UniProtKB-UniRule"/>
</dbReference>
<dbReference type="AlphaFoldDB" id="A0AA35J6N3"/>
<comment type="subcellular location">
    <subcellularLocation>
        <location evidence="5">Endoplasmic reticulum membrane</location>
        <topology evidence="5">Multi-pass membrane protein</topology>
    </subcellularLocation>
    <subcellularLocation>
        <location evidence="1">Membrane</location>
        <topology evidence="1">Multi-pass membrane protein</topology>
    </subcellularLocation>
</comment>
<dbReference type="PANTHER" id="PTHR12701:SF19">
    <property type="entry name" value="ENDOPLASMIC RETICULUM TRANSMEMBRANE PROTEIN 1-RELATED"/>
    <property type="match status" value="1"/>
</dbReference>
<evidence type="ECO:0000256" key="1">
    <source>
        <dbReference type="ARBA" id="ARBA00004141"/>
    </source>
</evidence>
<name>A0AA35J6N3_SACK1</name>
<comment type="similarity">
    <text evidence="5">Belongs to the BCAP29/BCAP31 family.</text>
</comment>
<keyword evidence="8" id="KW-1185">Reference proteome</keyword>
<dbReference type="Proteomes" id="UP001162087">
    <property type="component" value="Chromosome 13"/>
</dbReference>
<dbReference type="GO" id="GO:0006886">
    <property type="term" value="P:intracellular protein transport"/>
    <property type="evidence" value="ECO:0007669"/>
    <property type="project" value="UniProtKB-UniRule"/>
</dbReference>
<feature type="transmembrane region" description="Helical" evidence="5">
    <location>
        <begin position="47"/>
        <end position="66"/>
    </location>
</feature>
<reference evidence="7" key="1">
    <citation type="submission" date="2022-10" db="EMBL/GenBank/DDBJ databases">
        <authorList>
            <person name="Byrne P K."/>
        </authorList>
    </citation>
    <scope>NUCLEOTIDE SEQUENCE</scope>
    <source>
        <strain evidence="7">IFO1802</strain>
    </source>
</reference>
<evidence type="ECO:0000256" key="4">
    <source>
        <dbReference type="ARBA" id="ARBA00023136"/>
    </source>
</evidence>
<evidence type="ECO:0000256" key="5">
    <source>
        <dbReference type="RuleBase" id="RU367026"/>
    </source>
</evidence>
<gene>
    <name evidence="7" type="primary">SKDI13G1750</name>
    <name evidence="7" type="ORF">SKDI_13G1750</name>
</gene>
<keyword evidence="5" id="KW-0931">ER-Golgi transport</keyword>
<feature type="transmembrane region" description="Helical" evidence="5">
    <location>
        <begin position="104"/>
        <end position="124"/>
    </location>
</feature>
<keyword evidence="4 5" id="KW-0472">Membrane</keyword>
<dbReference type="GO" id="GO:0070973">
    <property type="term" value="P:protein localization to endoplasmic reticulum exit site"/>
    <property type="evidence" value="ECO:0007669"/>
    <property type="project" value="UniProtKB-UniRule"/>
</dbReference>
<evidence type="ECO:0000256" key="3">
    <source>
        <dbReference type="ARBA" id="ARBA00022989"/>
    </source>
</evidence>
<keyword evidence="2 5" id="KW-0812">Transmembrane</keyword>
<sequence length="167" mass="19486">MGVYLAAIFSLLVFEMAILFVLVLPLPQRVRKWLYMRCTAIGSNKKFRTYMVGIMIFVGLLFIDSWKRSQIKVSTYHSQKPPYVINSVTPVDALASRAYNQRNVYISGFIIYFCICILTVMSILRRIVEWNDKIRAGDAILKAKLRQKQKYLKDLQKKNGSHIHTYR</sequence>
<dbReference type="InterPro" id="IPR008417">
    <property type="entry name" value="BAP29/BAP31"/>
</dbReference>
<dbReference type="PANTHER" id="PTHR12701">
    <property type="entry name" value="BCR-ASSOCIATED PROTEIN, BAP"/>
    <property type="match status" value="1"/>
</dbReference>
<evidence type="ECO:0000313" key="7">
    <source>
        <dbReference type="EMBL" id="CAI4048055.1"/>
    </source>
</evidence>
<accession>A0AA35J6N3</accession>
<evidence type="ECO:0000313" key="8">
    <source>
        <dbReference type="Proteomes" id="UP001162087"/>
    </source>
</evidence>
<comment type="function">
    <text evidence="5">May play a role in anterograde transport of membrane proteins from the endoplasmic reticulum to the Golgi.</text>
</comment>
<proteinExistence type="inferred from homology"/>
<keyword evidence="3 5" id="KW-1133">Transmembrane helix</keyword>
<feature type="domain" description="BAP29/BAP31 transmembrane" evidence="6">
    <location>
        <begin position="1"/>
        <end position="135"/>
    </location>
</feature>
<keyword evidence="5" id="KW-0813">Transport</keyword>
<dbReference type="EMBL" id="OX365908">
    <property type="protein sequence ID" value="CAI4048055.1"/>
    <property type="molecule type" value="Genomic_DNA"/>
</dbReference>
<dbReference type="Pfam" id="PF05529">
    <property type="entry name" value="Bap31"/>
    <property type="match status" value="1"/>
</dbReference>
<keyword evidence="5" id="KW-0256">Endoplasmic reticulum</keyword>
<evidence type="ECO:0000256" key="2">
    <source>
        <dbReference type="ARBA" id="ARBA00022692"/>
    </source>
</evidence>
<dbReference type="InterPro" id="IPR040463">
    <property type="entry name" value="BAP29/BAP31_N"/>
</dbReference>
<organism evidence="7 8">
    <name type="scientific">Saccharomyces kudriavzevii (strain ATCC MYA-4449 / AS 2.2408 / CBS 8840 / NBRC 1802 / NCYC 2889)</name>
    <name type="common">Yeast</name>
    <dbReference type="NCBI Taxonomy" id="226230"/>
    <lineage>
        <taxon>Eukaryota</taxon>
        <taxon>Fungi</taxon>
        <taxon>Dikarya</taxon>
        <taxon>Ascomycota</taxon>
        <taxon>Saccharomycotina</taxon>
        <taxon>Saccharomycetes</taxon>
        <taxon>Saccharomycetales</taxon>
        <taxon>Saccharomycetaceae</taxon>
        <taxon>Saccharomyces</taxon>
    </lineage>
</organism>
<dbReference type="GO" id="GO:0005789">
    <property type="term" value="C:endoplasmic reticulum membrane"/>
    <property type="evidence" value="ECO:0007669"/>
    <property type="project" value="UniProtKB-SubCell"/>
</dbReference>
<keyword evidence="5" id="KW-0653">Protein transport</keyword>
<feature type="transmembrane region" description="Helical" evidence="5">
    <location>
        <begin position="6"/>
        <end position="26"/>
    </location>
</feature>